<sequence>MELFDLLQVVDRPLELSPSLAYRHLGLLVACLEDHGTHRVEVQLALLERLDEPLQQTRRILGVQIRHQALHDYEDGPIGRDFLQPGIVGDVGRDELVVLAGDRGGKYLATQVDNIGEVDVDPAYIRSPFNSPVATI</sequence>
<evidence type="ECO:0000313" key="2">
    <source>
        <dbReference type="Proteomes" id="UP001305414"/>
    </source>
</evidence>
<protein>
    <submittedName>
        <fullName evidence="1">Uncharacterized protein</fullName>
    </submittedName>
</protein>
<dbReference type="EMBL" id="JAWHQM010000081">
    <property type="protein sequence ID" value="KAK5636843.1"/>
    <property type="molecule type" value="Genomic_DNA"/>
</dbReference>
<dbReference type="AlphaFoldDB" id="A0AAN7UZP4"/>
<dbReference type="Proteomes" id="UP001305414">
    <property type="component" value="Unassembled WGS sequence"/>
</dbReference>
<gene>
    <name evidence="1" type="ORF">RRF57_012555</name>
</gene>
<comment type="caution">
    <text evidence="1">The sequence shown here is derived from an EMBL/GenBank/DDBJ whole genome shotgun (WGS) entry which is preliminary data.</text>
</comment>
<proteinExistence type="predicted"/>
<reference evidence="1 2" key="1">
    <citation type="submission" date="2023-10" db="EMBL/GenBank/DDBJ databases">
        <title>Draft genome sequence of Xylaria bambusicola isolate GMP-LS, the root and basal stem rot pathogen of sugarcane in Indonesia.</title>
        <authorList>
            <person name="Selvaraj P."/>
            <person name="Muralishankar V."/>
            <person name="Muruganantham S."/>
            <person name="Sp S."/>
            <person name="Haryani S."/>
            <person name="Lau K.J.X."/>
            <person name="Naqvi N.I."/>
        </authorList>
    </citation>
    <scope>NUCLEOTIDE SEQUENCE [LARGE SCALE GENOMIC DNA]</scope>
    <source>
        <strain evidence="1">GMP-LS</strain>
    </source>
</reference>
<name>A0AAN7UZP4_9PEZI</name>
<organism evidence="1 2">
    <name type="scientific">Xylaria bambusicola</name>
    <dbReference type="NCBI Taxonomy" id="326684"/>
    <lineage>
        <taxon>Eukaryota</taxon>
        <taxon>Fungi</taxon>
        <taxon>Dikarya</taxon>
        <taxon>Ascomycota</taxon>
        <taxon>Pezizomycotina</taxon>
        <taxon>Sordariomycetes</taxon>
        <taxon>Xylariomycetidae</taxon>
        <taxon>Xylariales</taxon>
        <taxon>Xylariaceae</taxon>
        <taxon>Xylaria</taxon>
    </lineage>
</organism>
<accession>A0AAN7UZP4</accession>
<keyword evidence="2" id="KW-1185">Reference proteome</keyword>
<evidence type="ECO:0000313" key="1">
    <source>
        <dbReference type="EMBL" id="KAK5636843.1"/>
    </source>
</evidence>